<keyword evidence="1" id="KW-0812">Transmembrane</keyword>
<feature type="transmembrane region" description="Helical" evidence="1">
    <location>
        <begin position="256"/>
        <end position="275"/>
    </location>
</feature>
<accession>A0ABN2EXN5</accession>
<evidence type="ECO:0008006" key="4">
    <source>
        <dbReference type="Google" id="ProtNLM"/>
    </source>
</evidence>
<feature type="transmembrane region" description="Helical" evidence="1">
    <location>
        <begin position="349"/>
        <end position="372"/>
    </location>
</feature>
<feature type="transmembrane region" description="Helical" evidence="1">
    <location>
        <begin position="287"/>
        <end position="306"/>
    </location>
</feature>
<dbReference type="SUPFAM" id="SSF103473">
    <property type="entry name" value="MFS general substrate transporter"/>
    <property type="match status" value="1"/>
</dbReference>
<keyword evidence="3" id="KW-1185">Reference proteome</keyword>
<sequence length="403" mass="39180">MALSAMGFLLAGLGACIALLVRDLHESPDRLAVLSSAFAVGLLVVAAIGPLLLRLGSITKVLRGGAFVCAVGALLLALAPSFVVAVAGGLLVGLGGALLVLIAPLLLDGPAAATRLTRVNAVASATGIFAPLAIGGIDSLGPTGRLALLAPIPPLLLLSAFARPAATHPAQTRALDPAVASLPAVGSAVIGMPGDSGVVLLPAAGSAAGESAGGGAAGAGAKGVRAVVRGWFRVVLAVAVEFCFVVWAVARLQATGLPTASAALLGSAFPIGMAVGRAIGPLRVRGWSPVVPAGALAAAGTLLVSLSGTPVLVVAGLTLAGVGVAPLYPITIAELVATPGLSPTRLAALGALASGTAILLAPAVLAGLATVVELRTAFLIPLPLLMALFAISRPLTSARSHAS</sequence>
<feature type="transmembrane region" description="Helical" evidence="1">
    <location>
        <begin position="378"/>
        <end position="396"/>
    </location>
</feature>
<feature type="transmembrane region" description="Helical" evidence="1">
    <location>
        <begin position="34"/>
        <end position="53"/>
    </location>
</feature>
<organism evidence="2 3">
    <name type="scientific">Kribbella alba</name>
    <dbReference type="NCBI Taxonomy" id="190197"/>
    <lineage>
        <taxon>Bacteria</taxon>
        <taxon>Bacillati</taxon>
        <taxon>Actinomycetota</taxon>
        <taxon>Actinomycetes</taxon>
        <taxon>Propionibacteriales</taxon>
        <taxon>Kribbellaceae</taxon>
        <taxon>Kribbella</taxon>
    </lineage>
</organism>
<keyword evidence="1" id="KW-0472">Membrane</keyword>
<name>A0ABN2EXN5_9ACTN</name>
<dbReference type="EMBL" id="BAAANE010000002">
    <property type="protein sequence ID" value="GAA1621416.1"/>
    <property type="molecule type" value="Genomic_DNA"/>
</dbReference>
<feature type="transmembrane region" description="Helical" evidence="1">
    <location>
        <begin position="65"/>
        <end position="83"/>
    </location>
</feature>
<evidence type="ECO:0000313" key="3">
    <source>
        <dbReference type="Proteomes" id="UP001501319"/>
    </source>
</evidence>
<feature type="transmembrane region" description="Helical" evidence="1">
    <location>
        <begin position="119"/>
        <end position="137"/>
    </location>
</feature>
<feature type="transmembrane region" description="Helical" evidence="1">
    <location>
        <begin position="89"/>
        <end position="107"/>
    </location>
</feature>
<feature type="transmembrane region" description="Helical" evidence="1">
    <location>
        <begin position="231"/>
        <end position="250"/>
    </location>
</feature>
<feature type="transmembrane region" description="Helical" evidence="1">
    <location>
        <begin position="312"/>
        <end position="337"/>
    </location>
</feature>
<protein>
    <recommendedName>
        <fullName evidence="4">MFS transporter</fullName>
    </recommendedName>
</protein>
<evidence type="ECO:0000313" key="2">
    <source>
        <dbReference type="EMBL" id="GAA1621416.1"/>
    </source>
</evidence>
<proteinExistence type="predicted"/>
<evidence type="ECO:0000256" key="1">
    <source>
        <dbReference type="SAM" id="Phobius"/>
    </source>
</evidence>
<dbReference type="InterPro" id="IPR036259">
    <property type="entry name" value="MFS_trans_sf"/>
</dbReference>
<dbReference type="Proteomes" id="UP001501319">
    <property type="component" value="Unassembled WGS sequence"/>
</dbReference>
<reference evidence="2 3" key="1">
    <citation type="journal article" date="2019" name="Int. J. Syst. Evol. Microbiol.">
        <title>The Global Catalogue of Microorganisms (GCM) 10K type strain sequencing project: providing services to taxonomists for standard genome sequencing and annotation.</title>
        <authorList>
            <consortium name="The Broad Institute Genomics Platform"/>
            <consortium name="The Broad Institute Genome Sequencing Center for Infectious Disease"/>
            <person name="Wu L."/>
            <person name="Ma J."/>
        </authorList>
    </citation>
    <scope>NUCLEOTIDE SEQUENCE [LARGE SCALE GENOMIC DNA]</scope>
    <source>
        <strain evidence="2 3">JCM 14306</strain>
    </source>
</reference>
<comment type="caution">
    <text evidence="2">The sequence shown here is derived from an EMBL/GenBank/DDBJ whole genome shotgun (WGS) entry which is preliminary data.</text>
</comment>
<gene>
    <name evidence="2" type="ORF">GCM10009744_05550</name>
</gene>
<keyword evidence="1" id="KW-1133">Transmembrane helix</keyword>
<dbReference type="Gene3D" id="1.20.1250.20">
    <property type="entry name" value="MFS general substrate transporter like domains"/>
    <property type="match status" value="1"/>
</dbReference>